<gene>
    <name evidence="10" type="primary">galT</name>
    <name evidence="13" type="ORF">BleG1_0945</name>
</gene>
<keyword evidence="14" id="KW-1185">Reference proteome</keyword>
<keyword evidence="5 10" id="KW-0963">Cytoplasm</keyword>
<organism evidence="13 14">
    <name type="scientific">Shouchella lehensis G1</name>
    <dbReference type="NCBI Taxonomy" id="1246626"/>
    <lineage>
        <taxon>Bacteria</taxon>
        <taxon>Bacillati</taxon>
        <taxon>Bacillota</taxon>
        <taxon>Bacilli</taxon>
        <taxon>Bacillales</taxon>
        <taxon>Bacillaceae</taxon>
        <taxon>Shouchella</taxon>
    </lineage>
</organism>
<evidence type="ECO:0000313" key="13">
    <source>
        <dbReference type="EMBL" id="AIC93553.1"/>
    </source>
</evidence>
<dbReference type="STRING" id="1246626.BleG1_0945"/>
<comment type="catalytic activity">
    <reaction evidence="1 10">
        <text>alpha-D-galactose 1-phosphate + UDP-alpha-D-glucose = alpha-D-glucose 1-phosphate + UDP-alpha-D-galactose</text>
        <dbReference type="Rhea" id="RHEA:13989"/>
        <dbReference type="ChEBI" id="CHEBI:58336"/>
        <dbReference type="ChEBI" id="CHEBI:58601"/>
        <dbReference type="ChEBI" id="CHEBI:58885"/>
        <dbReference type="ChEBI" id="CHEBI:66914"/>
        <dbReference type="EC" id="2.7.7.12"/>
    </reaction>
</comment>
<dbReference type="Proteomes" id="UP000027142">
    <property type="component" value="Chromosome"/>
</dbReference>
<protein>
    <recommendedName>
        <fullName evidence="10">Galactose-1-phosphate uridylyltransferase</fullName>
        <shortName evidence="10">Gal-1-P uridylyltransferase</shortName>
        <ecNumber evidence="10">2.7.7.12</ecNumber>
    </recommendedName>
    <alternativeName>
        <fullName evidence="10">UDP-glucose--hexose-1-phosphate uridylyltransferase</fullName>
    </alternativeName>
</protein>
<evidence type="ECO:0000256" key="10">
    <source>
        <dbReference type="HAMAP-Rule" id="MF_00571"/>
    </source>
</evidence>
<dbReference type="InterPro" id="IPR005850">
    <property type="entry name" value="GalP_Utransf_C"/>
</dbReference>
<dbReference type="PANTHER" id="PTHR39191:SF1">
    <property type="entry name" value="DUF4922 DOMAIN-CONTAINING PROTEIN"/>
    <property type="match status" value="1"/>
</dbReference>
<evidence type="ECO:0000259" key="11">
    <source>
        <dbReference type="Pfam" id="PF01087"/>
    </source>
</evidence>
<comment type="subcellular location">
    <subcellularLocation>
        <location evidence="2 10">Cytoplasm</location>
    </subcellularLocation>
</comment>
<keyword evidence="7 10" id="KW-0548">Nucleotidyltransferase</keyword>
<dbReference type="eggNOG" id="COG4468">
    <property type="taxonomic scope" value="Bacteria"/>
</dbReference>
<keyword evidence="9 10" id="KW-0119">Carbohydrate metabolism</keyword>
<evidence type="ECO:0000313" key="14">
    <source>
        <dbReference type="Proteomes" id="UP000027142"/>
    </source>
</evidence>
<evidence type="ECO:0000256" key="3">
    <source>
        <dbReference type="ARBA" id="ARBA00004947"/>
    </source>
</evidence>
<evidence type="ECO:0000259" key="12">
    <source>
        <dbReference type="Pfam" id="PF02744"/>
    </source>
</evidence>
<dbReference type="HAMAP" id="MF_00571">
    <property type="entry name" value="GalP_UDP_trans"/>
    <property type="match status" value="1"/>
</dbReference>
<dbReference type="GO" id="GO:0008108">
    <property type="term" value="F:UDP-glucose:hexose-1-phosphate uridylyltransferase activity"/>
    <property type="evidence" value="ECO:0007669"/>
    <property type="project" value="UniProtKB-UniRule"/>
</dbReference>
<comment type="similarity">
    <text evidence="4 10">Belongs to the galactose-1-phosphate uridylyltransferase type 2 family.</text>
</comment>
<proteinExistence type="inferred from homology"/>
<dbReference type="PIRSF" id="PIRSF006005">
    <property type="entry name" value="GalT_BS"/>
    <property type="match status" value="1"/>
</dbReference>
<name>A0A060LZ43_9BACI</name>
<feature type="domain" description="Galactose-1-phosphate uridyl transferase C-terminal" evidence="12">
    <location>
        <begin position="247"/>
        <end position="445"/>
    </location>
</feature>
<evidence type="ECO:0000256" key="1">
    <source>
        <dbReference type="ARBA" id="ARBA00001107"/>
    </source>
</evidence>
<feature type="domain" description="Galactose-1-phosphate uridyl transferase N-terminal" evidence="11">
    <location>
        <begin position="21"/>
        <end position="231"/>
    </location>
</feature>
<dbReference type="OrthoDB" id="2293at2"/>
<evidence type="ECO:0000256" key="5">
    <source>
        <dbReference type="ARBA" id="ARBA00022490"/>
    </source>
</evidence>
<dbReference type="KEGG" id="ble:BleG1_0945"/>
<evidence type="ECO:0000256" key="9">
    <source>
        <dbReference type="ARBA" id="ARBA00023277"/>
    </source>
</evidence>
<evidence type="ECO:0000256" key="8">
    <source>
        <dbReference type="ARBA" id="ARBA00023144"/>
    </source>
</evidence>
<accession>A0A060LZ43</accession>
<reference evidence="13 14" key="1">
    <citation type="journal article" date="2014" name="Gene">
        <title>A comparative genomic analysis of the alkalitolerant soil bacterium Bacillus lehensis G1.</title>
        <authorList>
            <person name="Noor Y.M."/>
            <person name="Samsulrizal N.H."/>
            <person name="Jema'on N.A."/>
            <person name="Low K.O."/>
            <person name="Ramli A.N."/>
            <person name="Alias N.I."/>
            <person name="Damis S.I."/>
            <person name="Fuzi S.F."/>
            <person name="Isa M.N."/>
            <person name="Murad A.M."/>
            <person name="Raih M.F."/>
            <person name="Bakar F.D."/>
            <person name="Najimudin N."/>
            <person name="Mahadi N.M."/>
            <person name="Illias R.M."/>
        </authorList>
    </citation>
    <scope>NUCLEOTIDE SEQUENCE [LARGE SCALE GENOMIC DNA]</scope>
    <source>
        <strain evidence="13 14">G1</strain>
    </source>
</reference>
<evidence type="ECO:0000256" key="2">
    <source>
        <dbReference type="ARBA" id="ARBA00004496"/>
    </source>
</evidence>
<evidence type="ECO:0000256" key="6">
    <source>
        <dbReference type="ARBA" id="ARBA00022679"/>
    </source>
</evidence>
<evidence type="ECO:0000256" key="4">
    <source>
        <dbReference type="ARBA" id="ARBA00008706"/>
    </source>
</evidence>
<dbReference type="Pfam" id="PF02744">
    <property type="entry name" value="GalP_UDP_tr_C"/>
    <property type="match status" value="1"/>
</dbReference>
<dbReference type="GO" id="GO:0005737">
    <property type="term" value="C:cytoplasm"/>
    <property type="evidence" value="ECO:0007669"/>
    <property type="project" value="UniProtKB-SubCell"/>
</dbReference>
<dbReference type="InterPro" id="IPR005849">
    <property type="entry name" value="GalP_Utransf_N"/>
</dbReference>
<dbReference type="AlphaFoldDB" id="A0A060LZ43"/>
<dbReference type="EC" id="2.7.7.12" evidence="10"/>
<sequence length="508" mass="58494">MIHDLIEKLLLYGLDRKLFLPEDKLYIHNRLLHFLGLHAPEQTHVKSEDQLENILTPLLDWAYNKGLFAPNTTTQRDLFDTALMDLMLARPSTVSHTFFSHYQQYDPSYATKAFYQFNKDAHYIRVDRIALNESWDVQTPFGSLEMTINLSKPEKDPIALAEARKQKTEKVYPSGPLAKENIGFAGSLTHPARQTLRYVPLSLAGEQWYFQFSPYVYYNEHAIVFSGKQKPMEISERTFIRLFDFIDQFPHYFIGSNADLPIVGGSILEHDHYQGGVYDFPMAQAPLKQNLLPFGNESIQAGIVDWPMSVIRLTSHNRQALIATSSHILREWRSYSDPHVELVAYSGDEPHNTITPVLRMKEGNYELDLVLRNNRTTRDHPLGLFHPHQETHAIKKENIGLIEVMGLAILPGRLKQELEEISTCLLSEHAEQQLSESPSTEKHTRWALTLKNRLGEDLKEENLMEELKKEVGTIFSTVLEHAGIFKHSSEGEKGFLRFWAHCQESWSK</sequence>
<dbReference type="HOGENOM" id="CLU_047799_0_0_9"/>
<dbReference type="NCBIfam" id="NF003629">
    <property type="entry name" value="PRK05270.1-2"/>
    <property type="match status" value="1"/>
</dbReference>
<dbReference type="Pfam" id="PF01087">
    <property type="entry name" value="GalP_UDP_transf"/>
    <property type="match status" value="1"/>
</dbReference>
<dbReference type="UniPathway" id="UPA00214"/>
<dbReference type="EMBL" id="CP003923">
    <property type="protein sequence ID" value="AIC93553.1"/>
    <property type="molecule type" value="Genomic_DNA"/>
</dbReference>
<dbReference type="GO" id="GO:0006012">
    <property type="term" value="P:galactose metabolic process"/>
    <property type="evidence" value="ECO:0007669"/>
    <property type="project" value="UniProtKB-UniRule"/>
</dbReference>
<keyword evidence="8 10" id="KW-0299">Galactose metabolism</keyword>
<dbReference type="PATRIC" id="fig|1246626.3.peg.952"/>
<comment type="pathway">
    <text evidence="3 10">Carbohydrate metabolism; galactose metabolism.</text>
</comment>
<dbReference type="RefSeq" id="WP_038477776.1">
    <property type="nucleotide sequence ID" value="NZ_CP003923.1"/>
</dbReference>
<dbReference type="InterPro" id="IPR000766">
    <property type="entry name" value="GalP_uridyl_Trfase_II"/>
</dbReference>
<dbReference type="PANTHER" id="PTHR39191">
    <property type="entry name" value="GALACTOSE-1-PHOSPHATE URIDYLYLTRANSFERASE"/>
    <property type="match status" value="1"/>
</dbReference>
<keyword evidence="6 10" id="KW-0808">Transferase</keyword>
<evidence type="ECO:0000256" key="7">
    <source>
        <dbReference type="ARBA" id="ARBA00022695"/>
    </source>
</evidence>